<name>A0ACC6MMH0_MYCPF</name>
<proteinExistence type="predicted"/>
<gene>
    <name evidence="1" type="ORF">OHX15_22645</name>
</gene>
<evidence type="ECO:0000313" key="2">
    <source>
        <dbReference type="Proteomes" id="UP001289645"/>
    </source>
</evidence>
<reference evidence="1 2" key="1">
    <citation type="journal article" date="2021" name="Chemosphere">
        <title>Bioballs carrying a syntrophic Rhodococcus and Mycolicibacterium consortium for simultaneous sorption and biodegradation of fuel oil in contaminated freshwater.</title>
        <authorList>
            <person name="Naloka K."/>
            <person name="Polrit D."/>
            <person name="Muangchinda C."/>
            <person name="Thoetkiattikul H."/>
            <person name="Pinyakong O."/>
        </authorList>
    </citation>
    <scope>NUCLEOTIDE SEQUENCE [LARGE SCALE GENOMIC DNA]</scope>
    <source>
        <strain evidence="1 2">J101</strain>
    </source>
</reference>
<accession>A0ACC6MMH0</accession>
<protein>
    <submittedName>
        <fullName evidence="1">Uncharacterized protein</fullName>
    </submittedName>
</protein>
<organism evidence="1 2">
    <name type="scientific">Mycolicibacterium parafortuitum</name>
    <name type="common">Mycobacterium parafortuitum</name>
    <dbReference type="NCBI Taxonomy" id="39692"/>
    <lineage>
        <taxon>Bacteria</taxon>
        <taxon>Bacillati</taxon>
        <taxon>Actinomycetota</taxon>
        <taxon>Actinomycetes</taxon>
        <taxon>Mycobacteriales</taxon>
        <taxon>Mycobacteriaceae</taxon>
        <taxon>Mycolicibacterium</taxon>
    </lineage>
</organism>
<sequence>MTEPASGYTRDGVPTFESVREKIETRYGTAIGAAELASETPEGRSVEEQYEARQKAAAERLARIRESMHRADDSG</sequence>
<evidence type="ECO:0000313" key="1">
    <source>
        <dbReference type="EMBL" id="MDZ5088201.1"/>
    </source>
</evidence>
<dbReference type="EMBL" id="JAOXLN010000029">
    <property type="protein sequence ID" value="MDZ5088201.1"/>
    <property type="molecule type" value="Genomic_DNA"/>
</dbReference>
<keyword evidence="2" id="KW-1185">Reference proteome</keyword>
<comment type="caution">
    <text evidence="1">The sequence shown here is derived from an EMBL/GenBank/DDBJ whole genome shotgun (WGS) entry which is preliminary data.</text>
</comment>
<dbReference type="Proteomes" id="UP001289645">
    <property type="component" value="Unassembled WGS sequence"/>
</dbReference>